<dbReference type="NCBIfam" id="TIGR04085">
    <property type="entry name" value="rSAM_more_4Fe4S"/>
    <property type="match status" value="1"/>
</dbReference>
<dbReference type="SUPFAM" id="SSF102114">
    <property type="entry name" value="Radical SAM enzymes"/>
    <property type="match status" value="1"/>
</dbReference>
<evidence type="ECO:0000256" key="3">
    <source>
        <dbReference type="ARBA" id="ARBA00022691"/>
    </source>
</evidence>
<evidence type="ECO:0000256" key="6">
    <source>
        <dbReference type="ARBA" id="ARBA00023014"/>
    </source>
</evidence>
<dbReference type="InterPro" id="IPR058240">
    <property type="entry name" value="rSAM_sf"/>
</dbReference>
<evidence type="ECO:0000259" key="7">
    <source>
        <dbReference type="PROSITE" id="PS51918"/>
    </source>
</evidence>
<name>A0ABT3YDF7_9HYPH</name>
<reference evidence="8" key="1">
    <citation type="submission" date="2022-10" db="EMBL/GenBank/DDBJ databases">
        <title>Hoeflea sp. J2-29, isolated from marine algae.</title>
        <authorList>
            <person name="Kristyanto S."/>
            <person name="Kim J.M."/>
            <person name="Jeon C.O."/>
        </authorList>
    </citation>
    <scope>NUCLEOTIDE SEQUENCE</scope>
    <source>
        <strain evidence="8">J2-29</strain>
    </source>
</reference>
<protein>
    <submittedName>
        <fullName evidence="8">Radical SAM protein</fullName>
    </submittedName>
</protein>
<dbReference type="SFLD" id="SFLDG01067">
    <property type="entry name" value="SPASM/twitch_domain_containing"/>
    <property type="match status" value="1"/>
</dbReference>
<comment type="caution">
    <text evidence="8">The sequence shown here is derived from an EMBL/GenBank/DDBJ whole genome shotgun (WGS) entry which is preliminary data.</text>
</comment>
<keyword evidence="5" id="KW-0408">Iron</keyword>
<keyword evidence="4" id="KW-0479">Metal-binding</keyword>
<dbReference type="Gene3D" id="3.20.20.70">
    <property type="entry name" value="Aldolase class I"/>
    <property type="match status" value="1"/>
</dbReference>
<dbReference type="Proteomes" id="UP001081283">
    <property type="component" value="Unassembled WGS sequence"/>
</dbReference>
<dbReference type="SFLD" id="SFLDG01386">
    <property type="entry name" value="main_SPASM_domain-containing"/>
    <property type="match status" value="1"/>
</dbReference>
<dbReference type="InterPro" id="IPR023885">
    <property type="entry name" value="4Fe4S-binding_SPASM_dom"/>
</dbReference>
<evidence type="ECO:0000256" key="1">
    <source>
        <dbReference type="ARBA" id="ARBA00001966"/>
    </source>
</evidence>
<dbReference type="PROSITE" id="PS51918">
    <property type="entry name" value="RADICAL_SAM"/>
    <property type="match status" value="1"/>
</dbReference>
<feature type="domain" description="Radical SAM core" evidence="7">
    <location>
        <begin position="17"/>
        <end position="233"/>
    </location>
</feature>
<evidence type="ECO:0000313" key="8">
    <source>
        <dbReference type="EMBL" id="MCY0093924.1"/>
    </source>
</evidence>
<gene>
    <name evidence="8" type="ORF">OEG82_07810</name>
</gene>
<dbReference type="InterPro" id="IPR050377">
    <property type="entry name" value="Radical_SAM_PqqE_MftC-like"/>
</dbReference>
<evidence type="ECO:0000256" key="2">
    <source>
        <dbReference type="ARBA" id="ARBA00022485"/>
    </source>
</evidence>
<keyword evidence="6" id="KW-0411">Iron-sulfur</keyword>
<dbReference type="InterPro" id="IPR017200">
    <property type="entry name" value="PqqE-like"/>
</dbReference>
<organism evidence="8 9">
    <name type="scientific">Hoeflea ulvae</name>
    <dbReference type="NCBI Taxonomy" id="2983764"/>
    <lineage>
        <taxon>Bacteria</taxon>
        <taxon>Pseudomonadati</taxon>
        <taxon>Pseudomonadota</taxon>
        <taxon>Alphaproteobacteria</taxon>
        <taxon>Hyphomicrobiales</taxon>
        <taxon>Rhizobiaceae</taxon>
        <taxon>Hoeflea</taxon>
    </lineage>
</organism>
<dbReference type="RefSeq" id="WP_267611865.1">
    <property type="nucleotide sequence ID" value="NZ_JAOVZQ010000001.1"/>
</dbReference>
<dbReference type="InterPro" id="IPR007197">
    <property type="entry name" value="rSAM"/>
</dbReference>
<keyword evidence="2" id="KW-0004">4Fe-4S</keyword>
<comment type="cofactor">
    <cofactor evidence="1">
        <name>[4Fe-4S] cluster</name>
        <dbReference type="ChEBI" id="CHEBI:49883"/>
    </cofactor>
</comment>
<proteinExistence type="predicted"/>
<sequence length="392" mass="43284">MNDVSAPRLLSEQDQQHCVPVYVVWETTLACNLKCGHCGSRAGVRRDDELDTDEAFDLIDQMAALGTREVTVIGGEAFLRKDWLRLIERITSHGILCTMQTGAYGLNERMLRSALDAGLGGIGVSVDGLEADHDRIRGRNGSYQSCLKALRIAGDLGMVTSANTQINVISYPHLREIFDVVADAGISHWQLQWTVAMGNAADNDDVLLQPYLVKPVMDEVAGIFRHAQTIGVTVRPGNNIGYFGKHEVLWRGGQGGGHYAGCPAGHNAIGIEADGTIKACPSLPKERYSGGNIRDLTLEDMWQNSPELAFNRTRSTEHLWGHCKGCMYSDVCRGGCTWTADSLFRKPGNNPYCYYRVSELEKRGIRERVRKIQEAPDTPFAVGLFEIVEEQI</sequence>
<dbReference type="EMBL" id="JAOVZQ010000001">
    <property type="protein sequence ID" value="MCY0093924.1"/>
    <property type="molecule type" value="Genomic_DNA"/>
</dbReference>
<keyword evidence="3" id="KW-0949">S-adenosyl-L-methionine</keyword>
<dbReference type="Pfam" id="PF13186">
    <property type="entry name" value="SPASM"/>
    <property type="match status" value="1"/>
</dbReference>
<evidence type="ECO:0000313" key="9">
    <source>
        <dbReference type="Proteomes" id="UP001081283"/>
    </source>
</evidence>
<dbReference type="Pfam" id="PF04055">
    <property type="entry name" value="Radical_SAM"/>
    <property type="match status" value="1"/>
</dbReference>
<evidence type="ECO:0000256" key="4">
    <source>
        <dbReference type="ARBA" id="ARBA00022723"/>
    </source>
</evidence>
<dbReference type="PANTHER" id="PTHR11228">
    <property type="entry name" value="RADICAL SAM DOMAIN PROTEIN"/>
    <property type="match status" value="1"/>
</dbReference>
<dbReference type="PIRSF" id="PIRSF037420">
    <property type="entry name" value="PQQ_syn_pqqE"/>
    <property type="match status" value="1"/>
</dbReference>
<evidence type="ECO:0000256" key="5">
    <source>
        <dbReference type="ARBA" id="ARBA00023004"/>
    </source>
</evidence>
<dbReference type="SFLD" id="SFLDS00029">
    <property type="entry name" value="Radical_SAM"/>
    <property type="match status" value="1"/>
</dbReference>
<dbReference type="PANTHER" id="PTHR11228:SF7">
    <property type="entry name" value="PQQA PEPTIDE CYCLASE"/>
    <property type="match status" value="1"/>
</dbReference>
<accession>A0ABT3YDF7</accession>
<dbReference type="InterPro" id="IPR013785">
    <property type="entry name" value="Aldolase_TIM"/>
</dbReference>
<keyword evidence="9" id="KW-1185">Reference proteome</keyword>
<dbReference type="CDD" id="cd01335">
    <property type="entry name" value="Radical_SAM"/>
    <property type="match status" value="1"/>
</dbReference>